<evidence type="ECO:0000313" key="2">
    <source>
        <dbReference type="Proteomes" id="UP001234178"/>
    </source>
</evidence>
<evidence type="ECO:0000313" key="1">
    <source>
        <dbReference type="EMBL" id="KAK4004396.1"/>
    </source>
</evidence>
<organism evidence="1 2">
    <name type="scientific">Daphnia magna</name>
    <dbReference type="NCBI Taxonomy" id="35525"/>
    <lineage>
        <taxon>Eukaryota</taxon>
        <taxon>Metazoa</taxon>
        <taxon>Ecdysozoa</taxon>
        <taxon>Arthropoda</taxon>
        <taxon>Crustacea</taxon>
        <taxon>Branchiopoda</taxon>
        <taxon>Diplostraca</taxon>
        <taxon>Cladocera</taxon>
        <taxon>Anomopoda</taxon>
        <taxon>Daphniidae</taxon>
        <taxon>Daphnia</taxon>
    </lineage>
</organism>
<sequence>MLAASLIESLQQDKGIFSQIILCGKVRGNSEKHRHPNIMADFDIARLQEFCCGHGLQSTPLTAAPSHRSHRKRGLLSVRPRCPVQIWVDWPANNGTCWNGDTENDHASTFRY</sequence>
<accession>A0ABQ9YUU8</accession>
<proteinExistence type="predicted"/>
<dbReference type="EMBL" id="JAOYFB010000001">
    <property type="protein sequence ID" value="KAK4004396.1"/>
    <property type="molecule type" value="Genomic_DNA"/>
</dbReference>
<reference evidence="1 2" key="1">
    <citation type="journal article" date="2023" name="Nucleic Acids Res.">
        <title>The hologenome of Daphnia magna reveals possible DNA methylation and microbiome-mediated evolution of the host genome.</title>
        <authorList>
            <person name="Chaturvedi A."/>
            <person name="Li X."/>
            <person name="Dhandapani V."/>
            <person name="Marshall H."/>
            <person name="Kissane S."/>
            <person name="Cuenca-Cambronero M."/>
            <person name="Asole G."/>
            <person name="Calvet F."/>
            <person name="Ruiz-Romero M."/>
            <person name="Marangio P."/>
            <person name="Guigo R."/>
            <person name="Rago D."/>
            <person name="Mirbahai L."/>
            <person name="Eastwood N."/>
            <person name="Colbourne J.K."/>
            <person name="Zhou J."/>
            <person name="Mallon E."/>
            <person name="Orsini L."/>
        </authorList>
    </citation>
    <scope>NUCLEOTIDE SEQUENCE [LARGE SCALE GENOMIC DNA]</scope>
    <source>
        <strain evidence="1">LRV0_1</strain>
    </source>
</reference>
<protein>
    <submittedName>
        <fullName evidence="1">Uncharacterized protein</fullName>
    </submittedName>
</protein>
<keyword evidence="2" id="KW-1185">Reference proteome</keyword>
<comment type="caution">
    <text evidence="1">The sequence shown here is derived from an EMBL/GenBank/DDBJ whole genome shotgun (WGS) entry which is preliminary data.</text>
</comment>
<name>A0ABQ9YUU8_9CRUS</name>
<dbReference type="Proteomes" id="UP001234178">
    <property type="component" value="Unassembled WGS sequence"/>
</dbReference>
<gene>
    <name evidence="1" type="ORF">OUZ56_006131</name>
</gene>